<evidence type="ECO:0000313" key="2">
    <source>
        <dbReference type="Proteomes" id="UP001234297"/>
    </source>
</evidence>
<gene>
    <name evidence="1" type="ORF">MRB53_016877</name>
</gene>
<evidence type="ECO:0000313" key="1">
    <source>
        <dbReference type="EMBL" id="KAJ8640183.1"/>
    </source>
</evidence>
<organism evidence="1 2">
    <name type="scientific">Persea americana</name>
    <name type="common">Avocado</name>
    <dbReference type="NCBI Taxonomy" id="3435"/>
    <lineage>
        <taxon>Eukaryota</taxon>
        <taxon>Viridiplantae</taxon>
        <taxon>Streptophyta</taxon>
        <taxon>Embryophyta</taxon>
        <taxon>Tracheophyta</taxon>
        <taxon>Spermatophyta</taxon>
        <taxon>Magnoliopsida</taxon>
        <taxon>Magnoliidae</taxon>
        <taxon>Laurales</taxon>
        <taxon>Lauraceae</taxon>
        <taxon>Persea</taxon>
    </lineage>
</organism>
<reference evidence="1 2" key="1">
    <citation type="journal article" date="2022" name="Hortic Res">
        <title>A haplotype resolved chromosomal level avocado genome allows analysis of novel avocado genes.</title>
        <authorList>
            <person name="Nath O."/>
            <person name="Fletcher S.J."/>
            <person name="Hayward A."/>
            <person name="Shaw L.M."/>
            <person name="Masouleh A.K."/>
            <person name="Furtado A."/>
            <person name="Henry R.J."/>
            <person name="Mitter N."/>
        </authorList>
    </citation>
    <scope>NUCLEOTIDE SEQUENCE [LARGE SCALE GENOMIC DNA]</scope>
    <source>
        <strain evidence="2">cv. Hass</strain>
    </source>
</reference>
<keyword evidence="2" id="KW-1185">Reference proteome</keyword>
<dbReference type="EMBL" id="CM056813">
    <property type="protein sequence ID" value="KAJ8640183.1"/>
    <property type="molecule type" value="Genomic_DNA"/>
</dbReference>
<protein>
    <submittedName>
        <fullName evidence="1">Uncharacterized protein</fullName>
    </submittedName>
</protein>
<name>A0ACC2M3Z0_PERAE</name>
<accession>A0ACC2M3Z0</accession>
<sequence length="158" mass="16678">MRAPPSQPSTPSNYVQASPLVQSRVPHHIVDPHRSNANRPHAAATNDSSQSEPSIESCAASPSNTAADVPHGPSHKPLCDTLNPTAVVHSSTTTPVASSTAFAPPRVLWVSATLTFPYYLQPNTPEVIAIVLSIVPIVTLVYFFCLGIFGGDRGTQDG</sequence>
<proteinExistence type="predicted"/>
<comment type="caution">
    <text evidence="1">The sequence shown here is derived from an EMBL/GenBank/DDBJ whole genome shotgun (WGS) entry which is preliminary data.</text>
</comment>
<dbReference type="Proteomes" id="UP001234297">
    <property type="component" value="Chromosome 5"/>
</dbReference>